<reference evidence="3 4" key="1">
    <citation type="submission" date="2019-02" db="EMBL/GenBank/DDBJ databases">
        <title>Isolation of virulent Lactobacillus brevis phages.</title>
        <authorList>
            <person name="Feyereisen M."/>
            <person name="Mahony J."/>
            <person name="O'Sullivan T."/>
            <person name="van Sinderen D."/>
        </authorList>
    </citation>
    <scope>NUCLEOTIDE SEQUENCE [LARGE SCALE GENOMIC DNA]</scope>
</reference>
<feature type="compositionally biased region" description="Low complexity" evidence="1">
    <location>
        <begin position="108"/>
        <end position="117"/>
    </location>
</feature>
<proteinExistence type="predicted"/>
<dbReference type="InterPro" id="IPR023346">
    <property type="entry name" value="Lysozyme-like_dom_sf"/>
</dbReference>
<dbReference type="Pfam" id="PF01464">
    <property type="entry name" value="SLT"/>
    <property type="match status" value="1"/>
</dbReference>
<dbReference type="Proteomes" id="UP000309991">
    <property type="component" value="Segment"/>
</dbReference>
<dbReference type="InterPro" id="IPR008258">
    <property type="entry name" value="Transglycosylase_SLT_dom_1"/>
</dbReference>
<feature type="compositionally biased region" description="Polar residues" evidence="1">
    <location>
        <begin position="79"/>
        <end position="107"/>
    </location>
</feature>
<gene>
    <name evidence="3" type="ORF">UCC3521_0045</name>
</gene>
<feature type="region of interest" description="Disordered" evidence="1">
    <location>
        <begin position="79"/>
        <end position="117"/>
    </location>
</feature>
<dbReference type="EMBL" id="MK504444">
    <property type="protein sequence ID" value="QBJ03583.1"/>
    <property type="molecule type" value="Genomic_DNA"/>
</dbReference>
<evidence type="ECO:0000256" key="1">
    <source>
        <dbReference type="SAM" id="MobiDB-lite"/>
    </source>
</evidence>
<dbReference type="Pfam" id="PF01476">
    <property type="entry name" value="LysM"/>
    <property type="match status" value="1"/>
</dbReference>
<dbReference type="PROSITE" id="PS51782">
    <property type="entry name" value="LYSM"/>
    <property type="match status" value="1"/>
</dbReference>
<sequence>MKNTVKTILVSASVVTGMFILGTQANADTVTVASGDTVSKIAQEHGDTINHIVSVNQLANPDFIQVGEKLQVGTSLQKNSTSTASSGYSGVTNTETAASTSEVQNKPSTGYTSATTSGSVAEQAAQLMAQKTGVSASEWSHIIQRESNGNPSAQNSSSSAHGLFQRLGETSNDWRTQVNNAAELYSKQGLNAWSETK</sequence>
<dbReference type="SUPFAM" id="SSF53955">
    <property type="entry name" value="Lysozyme-like"/>
    <property type="match status" value="1"/>
</dbReference>
<evidence type="ECO:0000259" key="2">
    <source>
        <dbReference type="PROSITE" id="PS51782"/>
    </source>
</evidence>
<dbReference type="Gene3D" id="1.10.530.10">
    <property type="match status" value="1"/>
</dbReference>
<keyword evidence="4" id="KW-1185">Reference proteome</keyword>
<accession>A0A4Y5FEU0</accession>
<organism evidence="3 4">
    <name type="scientific">Lactobacillus phage 3-521</name>
    <dbReference type="NCBI Taxonomy" id="2510943"/>
    <lineage>
        <taxon>Viruses</taxon>
        <taxon>Duplodnaviria</taxon>
        <taxon>Heunggongvirae</taxon>
        <taxon>Uroviricota</taxon>
        <taxon>Caudoviricetes</taxon>
        <taxon>Herelleviridae</taxon>
        <taxon>Watanabevirus</taxon>
        <taxon>Watanabevirus wv3521</taxon>
    </lineage>
</organism>
<evidence type="ECO:0000313" key="4">
    <source>
        <dbReference type="Proteomes" id="UP000309991"/>
    </source>
</evidence>
<evidence type="ECO:0000313" key="3">
    <source>
        <dbReference type="EMBL" id="QBJ03583.1"/>
    </source>
</evidence>
<dbReference type="SUPFAM" id="SSF54106">
    <property type="entry name" value="LysM domain"/>
    <property type="match status" value="1"/>
</dbReference>
<dbReference type="InterPro" id="IPR018392">
    <property type="entry name" value="LysM"/>
</dbReference>
<protein>
    <submittedName>
        <fullName evidence="3">Peptidoglycan-binding protein</fullName>
    </submittedName>
</protein>
<dbReference type="CDD" id="cd00118">
    <property type="entry name" value="LysM"/>
    <property type="match status" value="1"/>
</dbReference>
<feature type="domain" description="LysM" evidence="2">
    <location>
        <begin position="28"/>
        <end position="72"/>
    </location>
</feature>
<dbReference type="Gene3D" id="3.10.350.10">
    <property type="entry name" value="LysM domain"/>
    <property type="match status" value="1"/>
</dbReference>
<dbReference type="InterPro" id="IPR036779">
    <property type="entry name" value="LysM_dom_sf"/>
</dbReference>
<name>A0A4Y5FEU0_9CAUD</name>
<dbReference type="SMART" id="SM00257">
    <property type="entry name" value="LysM"/>
    <property type="match status" value="1"/>
</dbReference>